<dbReference type="UniPathway" id="UPA00034">
    <property type="reaction ID" value="UER00015"/>
</dbReference>
<dbReference type="Pfam" id="PF00696">
    <property type="entry name" value="AA_kinase"/>
    <property type="match status" value="1"/>
</dbReference>
<dbReference type="GO" id="GO:0009089">
    <property type="term" value="P:lysine biosynthetic process via diaminopimelate"/>
    <property type="evidence" value="ECO:0007669"/>
    <property type="project" value="UniProtKB-UniPathway"/>
</dbReference>
<evidence type="ECO:0000256" key="5">
    <source>
        <dbReference type="ARBA" id="ARBA00022777"/>
    </source>
</evidence>
<evidence type="ECO:0000256" key="6">
    <source>
        <dbReference type="ARBA" id="ARBA00022840"/>
    </source>
</evidence>
<evidence type="ECO:0000256" key="1">
    <source>
        <dbReference type="ARBA" id="ARBA00004766"/>
    </source>
</evidence>
<dbReference type="Gene3D" id="3.40.1160.10">
    <property type="entry name" value="Acetylglutamate kinase-like"/>
    <property type="match status" value="1"/>
</dbReference>
<evidence type="ECO:0000256" key="3">
    <source>
        <dbReference type="ARBA" id="ARBA00022679"/>
    </source>
</evidence>
<comment type="pathway">
    <text evidence="8">Amino-acid biosynthesis; L-threonine biosynthesis; L-threonine from L-aspartate: step 1/5.</text>
</comment>
<dbReference type="EMBL" id="CP030041">
    <property type="protein sequence ID" value="AWW31347.1"/>
    <property type="molecule type" value="Genomic_DNA"/>
</dbReference>
<dbReference type="SUPFAM" id="SSF53633">
    <property type="entry name" value="Carbamate kinase-like"/>
    <property type="match status" value="1"/>
</dbReference>
<name>A0A2Z4IKT1_9BACT</name>
<dbReference type="GO" id="GO:0009088">
    <property type="term" value="P:threonine biosynthetic process"/>
    <property type="evidence" value="ECO:0007669"/>
    <property type="project" value="UniProtKB-UniPathway"/>
</dbReference>
<dbReference type="RefSeq" id="WP_112784723.1">
    <property type="nucleotide sequence ID" value="NZ_CP030041.1"/>
</dbReference>
<keyword evidence="8" id="KW-0028">Amino-acid biosynthesis</keyword>
<sequence>MTKAIVYKFGGASIKDAQAIKNLSYILFNRLRSPMVIVVSAIGKTTNALEEILSLKMEQKDYYSNYTILRKNHLAICEELFEQEDLVFGMVNNIFLRLATALEAPLTKENYDEYYDRVIGYGELLSSKIIQAYLCHRKQFCIWQDAREFIKTDGTFRLAKVDWESTLAMCRQQLIPVLKQLPVVTQGFVGSTRDGKPTTLGREGSDFSAAIFAKSLGAASVTIWKDVPGVLNADPKRFKDTIKLDRVDYKEAAEMTFYGASVIHPRTIKPLANNHIPLYVKSFLHPEDEGTVIGDFEEHRISIPSIVVKDEQILVTFEVTDFTFINESHMHQVYAALDRLKLRANLIQASAITISICMDRELFKLEQLLGEMKGVFKVRYNEGVQLITVKNYDEETKAMFIGNSEVLLEQTTRSTFQLVCRLFDGEVEGKLR</sequence>
<dbReference type="InterPro" id="IPR001048">
    <property type="entry name" value="Asp/Glu/Uridylate_kinase"/>
</dbReference>
<dbReference type="Proteomes" id="UP000248688">
    <property type="component" value="Chromosome"/>
</dbReference>
<evidence type="ECO:0000256" key="4">
    <source>
        <dbReference type="ARBA" id="ARBA00022741"/>
    </source>
</evidence>
<comment type="pathway">
    <text evidence="1 8">Amino-acid biosynthesis; L-lysine biosynthesis via DAP pathway; (S)-tetrahydrodipicolinate from L-aspartate: step 1/4.</text>
</comment>
<dbReference type="PANTHER" id="PTHR21499">
    <property type="entry name" value="ASPARTATE KINASE"/>
    <property type="match status" value="1"/>
</dbReference>
<protein>
    <recommendedName>
        <fullName evidence="7">Aspartokinase</fullName>
        <ecNumber evidence="7">2.7.2.4</ecNumber>
    </recommendedName>
</protein>
<keyword evidence="11" id="KW-1185">Reference proteome</keyword>
<evidence type="ECO:0000256" key="7">
    <source>
        <dbReference type="RuleBase" id="RU003448"/>
    </source>
</evidence>
<dbReference type="KEGG" id="est:DN752_15130"/>
<dbReference type="GO" id="GO:0009090">
    <property type="term" value="P:homoserine biosynthetic process"/>
    <property type="evidence" value="ECO:0007669"/>
    <property type="project" value="TreeGrafter"/>
</dbReference>
<evidence type="ECO:0000313" key="11">
    <source>
        <dbReference type="Proteomes" id="UP000248688"/>
    </source>
</evidence>
<dbReference type="GO" id="GO:0005524">
    <property type="term" value="F:ATP binding"/>
    <property type="evidence" value="ECO:0007669"/>
    <property type="project" value="UniProtKB-KW"/>
</dbReference>
<dbReference type="NCBIfam" id="TIGR00657">
    <property type="entry name" value="asp_kinases"/>
    <property type="match status" value="1"/>
</dbReference>
<dbReference type="InterPro" id="IPR042199">
    <property type="entry name" value="AsparK_Bifunc_asparK/hSer_DH"/>
</dbReference>
<keyword evidence="3 7" id="KW-0808">Transferase</keyword>
<feature type="domain" description="Aspartate/glutamate/uridylate kinase" evidence="9">
    <location>
        <begin position="4"/>
        <end position="282"/>
    </location>
</feature>
<gene>
    <name evidence="10" type="ORF">DN752_15130</name>
</gene>
<keyword evidence="5 7" id="KW-0418">Kinase</keyword>
<evidence type="ECO:0000313" key="10">
    <source>
        <dbReference type="EMBL" id="AWW31347.1"/>
    </source>
</evidence>
<dbReference type="InterPro" id="IPR036393">
    <property type="entry name" value="AceGlu_kinase-like_sf"/>
</dbReference>
<dbReference type="AlphaFoldDB" id="A0A2Z4IKT1"/>
<dbReference type="UniPathway" id="UPA00051">
    <property type="reaction ID" value="UER00462"/>
</dbReference>
<dbReference type="UniPathway" id="UPA00050">
    <property type="reaction ID" value="UER00461"/>
</dbReference>
<comment type="pathway">
    <text evidence="8">Amino-acid biosynthesis; L-methionine biosynthesis via de novo pathway; L-homoserine from L-aspartate: step 1/3.</text>
</comment>
<comment type="similarity">
    <text evidence="2 7">Belongs to the aspartokinase family.</text>
</comment>
<evidence type="ECO:0000256" key="8">
    <source>
        <dbReference type="RuleBase" id="RU004249"/>
    </source>
</evidence>
<comment type="catalytic activity">
    <reaction evidence="7">
        <text>L-aspartate + ATP = 4-phospho-L-aspartate + ADP</text>
        <dbReference type="Rhea" id="RHEA:23776"/>
        <dbReference type="ChEBI" id="CHEBI:29991"/>
        <dbReference type="ChEBI" id="CHEBI:30616"/>
        <dbReference type="ChEBI" id="CHEBI:57535"/>
        <dbReference type="ChEBI" id="CHEBI:456216"/>
        <dbReference type="EC" id="2.7.2.4"/>
    </reaction>
</comment>
<evidence type="ECO:0000259" key="9">
    <source>
        <dbReference type="Pfam" id="PF00696"/>
    </source>
</evidence>
<dbReference type="GO" id="GO:0004072">
    <property type="term" value="F:aspartate kinase activity"/>
    <property type="evidence" value="ECO:0007669"/>
    <property type="project" value="UniProtKB-EC"/>
</dbReference>
<dbReference type="Gene3D" id="1.20.120.1320">
    <property type="entry name" value="Aspartokinase, catalytic domain"/>
    <property type="match status" value="1"/>
</dbReference>
<dbReference type="InterPro" id="IPR001341">
    <property type="entry name" value="Asp_kinase"/>
</dbReference>
<accession>A0A2Z4IKT1</accession>
<evidence type="ECO:0000256" key="2">
    <source>
        <dbReference type="ARBA" id="ARBA00010122"/>
    </source>
</evidence>
<organism evidence="10 11">
    <name type="scientific">Echinicola strongylocentroti</name>
    <dbReference type="NCBI Taxonomy" id="1795355"/>
    <lineage>
        <taxon>Bacteria</taxon>
        <taxon>Pseudomonadati</taxon>
        <taxon>Bacteroidota</taxon>
        <taxon>Cytophagia</taxon>
        <taxon>Cytophagales</taxon>
        <taxon>Cyclobacteriaceae</taxon>
        <taxon>Echinicola</taxon>
    </lineage>
</organism>
<proteinExistence type="inferred from homology"/>
<dbReference type="EC" id="2.7.2.4" evidence="7"/>
<dbReference type="GO" id="GO:0005829">
    <property type="term" value="C:cytosol"/>
    <property type="evidence" value="ECO:0007669"/>
    <property type="project" value="TreeGrafter"/>
</dbReference>
<dbReference type="OrthoDB" id="9799110at2"/>
<keyword evidence="4" id="KW-0547">Nucleotide-binding</keyword>
<dbReference type="PANTHER" id="PTHR21499:SF59">
    <property type="entry name" value="ASPARTOKINASE"/>
    <property type="match status" value="1"/>
</dbReference>
<keyword evidence="6" id="KW-0067">ATP-binding</keyword>
<reference evidence="10 11" key="1">
    <citation type="submission" date="2018-06" db="EMBL/GenBank/DDBJ databases">
        <title>Echinicola strongylocentroti sp. nov., isolated from a sea urchin Strongylocentrotus intermedius.</title>
        <authorList>
            <person name="Bae S.S."/>
        </authorList>
    </citation>
    <scope>NUCLEOTIDE SEQUENCE [LARGE SCALE GENOMIC DNA]</scope>
    <source>
        <strain evidence="10 11">MEBiC08714</strain>
    </source>
</reference>